<protein>
    <submittedName>
        <fullName evidence="2">Uncharacterized protein</fullName>
    </submittedName>
</protein>
<evidence type="ECO:0000256" key="1">
    <source>
        <dbReference type="SAM" id="MobiDB-lite"/>
    </source>
</evidence>
<sequence length="307" mass="34514">MPPSPSKELEDQFIAWYEANKDNYNRAETEAQIKMLRKQWPDRDECRQFFAWRRKCLTLASARLTNNISPSEFVDLVCANDVMNSDSLKTLLGVMEMQDIFILLGESDFDGRNGYALNAGAYYLWPNYEEKSSAGLLERIVLGINTDVAIEFCETVGSSNPGTSTQSPRKRRQERSSGEDSVRSADSGDIAHSGGFLFLQIGALYAFAGDWAQTREKGTDAIIPGPWRPTGFGVVVRLDAQGRGRQDGVYIIYNFYKDDENSLDPTRDHVPAYDTNGRPLPHIGRLREGGQYFTVARIADSLRDLKK</sequence>
<feature type="region of interest" description="Disordered" evidence="1">
    <location>
        <begin position="157"/>
        <end position="187"/>
    </location>
</feature>
<dbReference type="Proteomes" id="UP001303473">
    <property type="component" value="Unassembled WGS sequence"/>
</dbReference>
<accession>A0AAN6N434</accession>
<proteinExistence type="predicted"/>
<reference evidence="3" key="1">
    <citation type="journal article" date="2023" name="Mol. Phylogenet. Evol.">
        <title>Genome-scale phylogeny and comparative genomics of the fungal order Sordariales.</title>
        <authorList>
            <person name="Hensen N."/>
            <person name="Bonometti L."/>
            <person name="Westerberg I."/>
            <person name="Brannstrom I.O."/>
            <person name="Guillou S."/>
            <person name="Cros-Aarteil S."/>
            <person name="Calhoun S."/>
            <person name="Haridas S."/>
            <person name="Kuo A."/>
            <person name="Mondo S."/>
            <person name="Pangilinan J."/>
            <person name="Riley R."/>
            <person name="LaButti K."/>
            <person name="Andreopoulos B."/>
            <person name="Lipzen A."/>
            <person name="Chen C."/>
            <person name="Yan M."/>
            <person name="Daum C."/>
            <person name="Ng V."/>
            <person name="Clum A."/>
            <person name="Steindorff A."/>
            <person name="Ohm R.A."/>
            <person name="Martin F."/>
            <person name="Silar P."/>
            <person name="Natvig D.O."/>
            <person name="Lalanne C."/>
            <person name="Gautier V."/>
            <person name="Ament-Velasquez S.L."/>
            <person name="Kruys A."/>
            <person name="Hutchinson M.I."/>
            <person name="Powell A.J."/>
            <person name="Barry K."/>
            <person name="Miller A.N."/>
            <person name="Grigoriev I.V."/>
            <person name="Debuchy R."/>
            <person name="Gladieux P."/>
            <person name="Hiltunen Thoren M."/>
            <person name="Johannesson H."/>
        </authorList>
    </citation>
    <scope>NUCLEOTIDE SEQUENCE [LARGE SCALE GENOMIC DNA]</scope>
    <source>
        <strain evidence="3">CBS 340.73</strain>
    </source>
</reference>
<gene>
    <name evidence="2" type="ORF">QBC46DRAFT_356171</name>
</gene>
<name>A0AAN6N434_9PEZI</name>
<feature type="compositionally biased region" description="Basic and acidic residues" evidence="1">
    <location>
        <begin position="174"/>
        <end position="183"/>
    </location>
</feature>
<dbReference type="AlphaFoldDB" id="A0AAN6N434"/>
<feature type="compositionally biased region" description="Polar residues" evidence="1">
    <location>
        <begin position="157"/>
        <end position="167"/>
    </location>
</feature>
<keyword evidence="3" id="KW-1185">Reference proteome</keyword>
<organism evidence="2 3">
    <name type="scientific">Diplogelasinospora grovesii</name>
    <dbReference type="NCBI Taxonomy" id="303347"/>
    <lineage>
        <taxon>Eukaryota</taxon>
        <taxon>Fungi</taxon>
        <taxon>Dikarya</taxon>
        <taxon>Ascomycota</taxon>
        <taxon>Pezizomycotina</taxon>
        <taxon>Sordariomycetes</taxon>
        <taxon>Sordariomycetidae</taxon>
        <taxon>Sordariales</taxon>
        <taxon>Diplogelasinosporaceae</taxon>
        <taxon>Diplogelasinospora</taxon>
    </lineage>
</organism>
<comment type="caution">
    <text evidence="2">The sequence shown here is derived from an EMBL/GenBank/DDBJ whole genome shotgun (WGS) entry which is preliminary data.</text>
</comment>
<evidence type="ECO:0000313" key="2">
    <source>
        <dbReference type="EMBL" id="KAK3938024.1"/>
    </source>
</evidence>
<evidence type="ECO:0000313" key="3">
    <source>
        <dbReference type="Proteomes" id="UP001303473"/>
    </source>
</evidence>
<dbReference type="EMBL" id="MU853839">
    <property type="protein sequence ID" value="KAK3938024.1"/>
    <property type="molecule type" value="Genomic_DNA"/>
</dbReference>